<dbReference type="InterPro" id="IPR001214">
    <property type="entry name" value="SET_dom"/>
</dbReference>
<dbReference type="Gene3D" id="1.25.40.10">
    <property type="entry name" value="Tetratricopeptide repeat domain"/>
    <property type="match status" value="1"/>
</dbReference>
<dbReference type="Pfam" id="PF00856">
    <property type="entry name" value="SET"/>
    <property type="match status" value="1"/>
</dbReference>
<proteinExistence type="predicted"/>
<dbReference type="Gene3D" id="2.170.270.10">
    <property type="entry name" value="SET domain"/>
    <property type="match status" value="1"/>
</dbReference>
<dbReference type="HOGENOM" id="CLU_028281_1_0_1"/>
<protein>
    <recommendedName>
        <fullName evidence="2">SET domain-containing protein</fullName>
    </recommendedName>
</protein>
<feature type="region of interest" description="Disordered" evidence="1">
    <location>
        <begin position="439"/>
        <end position="458"/>
    </location>
</feature>
<reference evidence="4" key="1">
    <citation type="journal article" date="2014" name="Proc. Natl. Acad. Sci. U.S.A.">
        <title>Extensive sampling of basidiomycete genomes demonstrates inadequacy of the white-rot/brown-rot paradigm for wood decay fungi.</title>
        <authorList>
            <person name="Riley R."/>
            <person name="Salamov A.A."/>
            <person name="Brown D.W."/>
            <person name="Nagy L.G."/>
            <person name="Floudas D."/>
            <person name="Held B.W."/>
            <person name="Levasseur A."/>
            <person name="Lombard V."/>
            <person name="Morin E."/>
            <person name="Otillar R."/>
            <person name="Lindquist E.A."/>
            <person name="Sun H."/>
            <person name="LaButti K.M."/>
            <person name="Schmutz J."/>
            <person name="Jabbour D."/>
            <person name="Luo H."/>
            <person name="Baker S.E."/>
            <person name="Pisabarro A.G."/>
            <person name="Walton J.D."/>
            <person name="Blanchette R.A."/>
            <person name="Henrissat B."/>
            <person name="Martin F."/>
            <person name="Cullen D."/>
            <person name="Hibbett D.S."/>
            <person name="Grigoriev I.V."/>
        </authorList>
    </citation>
    <scope>NUCLEOTIDE SEQUENCE [LARGE SCALE GENOMIC DNA]</scope>
    <source>
        <strain evidence="4">CBS 339.88</strain>
    </source>
</reference>
<dbReference type="CDD" id="cd20071">
    <property type="entry name" value="SET_SMYD"/>
    <property type="match status" value="1"/>
</dbReference>
<evidence type="ECO:0000259" key="2">
    <source>
        <dbReference type="PROSITE" id="PS50280"/>
    </source>
</evidence>
<dbReference type="InterPro" id="IPR053185">
    <property type="entry name" value="SET_domain_protein"/>
</dbReference>
<dbReference type="SUPFAM" id="SSF82199">
    <property type="entry name" value="SET domain"/>
    <property type="match status" value="1"/>
</dbReference>
<evidence type="ECO:0000313" key="3">
    <source>
        <dbReference type="EMBL" id="KDR84650.1"/>
    </source>
</evidence>
<organism evidence="3 4">
    <name type="scientific">Galerina marginata (strain CBS 339.88)</name>
    <dbReference type="NCBI Taxonomy" id="685588"/>
    <lineage>
        <taxon>Eukaryota</taxon>
        <taxon>Fungi</taxon>
        <taxon>Dikarya</taxon>
        <taxon>Basidiomycota</taxon>
        <taxon>Agaricomycotina</taxon>
        <taxon>Agaricomycetes</taxon>
        <taxon>Agaricomycetidae</taxon>
        <taxon>Agaricales</taxon>
        <taxon>Agaricineae</taxon>
        <taxon>Strophariaceae</taxon>
        <taxon>Galerina</taxon>
    </lineage>
</organism>
<dbReference type="EMBL" id="KL142368">
    <property type="protein sequence ID" value="KDR84650.1"/>
    <property type="molecule type" value="Genomic_DNA"/>
</dbReference>
<dbReference type="AlphaFoldDB" id="A0A067TN51"/>
<keyword evidence="4" id="KW-1185">Reference proteome</keyword>
<dbReference type="STRING" id="685588.A0A067TN51"/>
<dbReference type="Proteomes" id="UP000027222">
    <property type="component" value="Unassembled WGS sequence"/>
</dbReference>
<dbReference type="OrthoDB" id="265717at2759"/>
<evidence type="ECO:0000313" key="4">
    <source>
        <dbReference type="Proteomes" id="UP000027222"/>
    </source>
</evidence>
<gene>
    <name evidence="3" type="ORF">GALMADRAFT_133901</name>
</gene>
<dbReference type="PANTHER" id="PTHR47332">
    <property type="entry name" value="SET DOMAIN-CONTAINING PROTEIN 5"/>
    <property type="match status" value="1"/>
</dbReference>
<evidence type="ECO:0000256" key="1">
    <source>
        <dbReference type="SAM" id="MobiDB-lite"/>
    </source>
</evidence>
<dbReference type="InterPro" id="IPR011990">
    <property type="entry name" value="TPR-like_helical_dom_sf"/>
</dbReference>
<dbReference type="InterPro" id="IPR046341">
    <property type="entry name" value="SET_dom_sf"/>
</dbReference>
<sequence>MTLQINPMGTTTFNVAELAKRKGNAAFVAKDYVTAKSLYTYAMAIDQLNHVYPLNRSMANLQLARWDEAEVDATTALHLAPDTLKALFRRGRARRGLGNWAQARNDIQMFIDHGGDLSDGAQELKAIADAESLLPPETFSTSANLNDTLANLECAGGPSSFVVHASAIVQSGEGAFASREFQRGELILSEKPLFSVQNVVPERQKLAFIQEKVRNLSPTHLDRFLSLHNSHTNCSCYPNLALGIYGTNAFALSDESGICLKASKFNHSCSPNARHSFNAITGECRIYALVTIPVGEEIFITYISGRKQYGETRLSRQNLLSVRHFTCACSVCSLPEAESKLSDARRVMLNELWESIPSFLPTQGAQRLRVIVKGIHLLKEEGYMADADDFSNDAGAVCAYHSDWVSTKYWTHFTYQTRVAEFGENSPRAREVRDAYLNPHSIPMAGQGPPKKFTTIRV</sequence>
<dbReference type="PANTHER" id="PTHR47332:SF2">
    <property type="entry name" value="SET-6"/>
    <property type="match status" value="1"/>
</dbReference>
<dbReference type="SUPFAM" id="SSF48452">
    <property type="entry name" value="TPR-like"/>
    <property type="match status" value="1"/>
</dbReference>
<accession>A0A067TN51</accession>
<dbReference type="PROSITE" id="PS50280">
    <property type="entry name" value="SET"/>
    <property type="match status" value="1"/>
</dbReference>
<dbReference type="SMART" id="SM00317">
    <property type="entry name" value="SET"/>
    <property type="match status" value="1"/>
</dbReference>
<feature type="domain" description="SET" evidence="2">
    <location>
        <begin position="159"/>
        <end position="303"/>
    </location>
</feature>
<name>A0A067TN51_GALM3</name>